<feature type="compositionally biased region" description="Low complexity" evidence="5">
    <location>
        <begin position="66"/>
        <end position="76"/>
    </location>
</feature>
<feature type="transmembrane region" description="Helical" evidence="6">
    <location>
        <begin position="337"/>
        <end position="358"/>
    </location>
</feature>
<dbReference type="OrthoDB" id="1905342at2759"/>
<comment type="subcellular location">
    <subcellularLocation>
        <location evidence="1">Membrane</location>
        <topology evidence="1">Multi-pass membrane protein</topology>
    </subcellularLocation>
</comment>
<evidence type="ECO:0000313" key="8">
    <source>
        <dbReference type="EMBL" id="KNC55509.1"/>
    </source>
</evidence>
<feature type="transmembrane region" description="Helical" evidence="6">
    <location>
        <begin position="365"/>
        <end position="383"/>
    </location>
</feature>
<feature type="compositionally biased region" description="Low complexity" evidence="5">
    <location>
        <begin position="109"/>
        <end position="147"/>
    </location>
</feature>
<evidence type="ECO:0000259" key="7">
    <source>
        <dbReference type="Pfam" id="PF01490"/>
    </source>
</evidence>
<keyword evidence="4 6" id="KW-0472">Membrane</keyword>
<feature type="transmembrane region" description="Helical" evidence="6">
    <location>
        <begin position="226"/>
        <end position="244"/>
    </location>
</feature>
<dbReference type="eggNOG" id="KOG1303">
    <property type="taxonomic scope" value="Eukaryota"/>
</dbReference>
<accession>A0A0L0DT30</accession>
<dbReference type="EMBL" id="GL349439">
    <property type="protein sequence ID" value="KNC55509.1"/>
    <property type="molecule type" value="Genomic_DNA"/>
</dbReference>
<evidence type="ECO:0000313" key="9">
    <source>
        <dbReference type="Proteomes" id="UP000054408"/>
    </source>
</evidence>
<feature type="region of interest" description="Disordered" evidence="5">
    <location>
        <begin position="1"/>
        <end position="197"/>
    </location>
</feature>
<dbReference type="PANTHER" id="PTHR22950:SF685">
    <property type="entry name" value="AMINO ACID TRANSPORTER PROTEIN"/>
    <property type="match status" value="1"/>
</dbReference>
<evidence type="ECO:0000256" key="4">
    <source>
        <dbReference type="ARBA" id="ARBA00023136"/>
    </source>
</evidence>
<reference evidence="8 9" key="1">
    <citation type="submission" date="2010-05" db="EMBL/GenBank/DDBJ databases">
        <title>The Genome Sequence of Thecamonas trahens ATCC 50062.</title>
        <authorList>
            <consortium name="The Broad Institute Genome Sequencing Platform"/>
            <person name="Russ C."/>
            <person name="Cuomo C."/>
            <person name="Shea T."/>
            <person name="Young S.K."/>
            <person name="Zeng Q."/>
            <person name="Koehrsen M."/>
            <person name="Haas B."/>
            <person name="Borodovsky M."/>
            <person name="Guigo R."/>
            <person name="Alvarado L."/>
            <person name="Berlin A."/>
            <person name="Bochicchio J."/>
            <person name="Borenstein D."/>
            <person name="Chapman S."/>
            <person name="Chen Z."/>
            <person name="Freedman E."/>
            <person name="Gellesch M."/>
            <person name="Goldberg J."/>
            <person name="Griggs A."/>
            <person name="Gujja S."/>
            <person name="Heilman E."/>
            <person name="Heiman D."/>
            <person name="Hepburn T."/>
            <person name="Howarth C."/>
            <person name="Jen D."/>
            <person name="Larson L."/>
            <person name="Mehta T."/>
            <person name="Park D."/>
            <person name="Pearson M."/>
            <person name="Roberts A."/>
            <person name="Saif S."/>
            <person name="Shenoy N."/>
            <person name="Sisk P."/>
            <person name="Stolte C."/>
            <person name="Sykes S."/>
            <person name="Thomson T."/>
            <person name="Walk T."/>
            <person name="White J."/>
            <person name="Yandava C."/>
            <person name="Burger G."/>
            <person name="Gray M.W."/>
            <person name="Holland P.W.H."/>
            <person name="King N."/>
            <person name="Lang F.B.F."/>
            <person name="Roger A.J."/>
            <person name="Ruiz-Trillo I."/>
            <person name="Lander E."/>
            <person name="Nusbaum C."/>
        </authorList>
    </citation>
    <scope>NUCLEOTIDE SEQUENCE [LARGE SCALE GENOMIC DNA]</scope>
    <source>
        <strain evidence="8 9">ATCC 50062</strain>
    </source>
</reference>
<feature type="transmembrane region" description="Helical" evidence="6">
    <location>
        <begin position="250"/>
        <end position="271"/>
    </location>
</feature>
<feature type="transmembrane region" description="Helical" evidence="6">
    <location>
        <begin position="403"/>
        <end position="421"/>
    </location>
</feature>
<evidence type="ECO:0000256" key="2">
    <source>
        <dbReference type="ARBA" id="ARBA00022692"/>
    </source>
</evidence>
<feature type="transmembrane region" description="Helical" evidence="6">
    <location>
        <begin position="442"/>
        <end position="460"/>
    </location>
</feature>
<protein>
    <submittedName>
        <fullName evidence="8">Amino acid/polyamine transporter II</fullName>
    </submittedName>
</protein>
<dbReference type="Pfam" id="PF01490">
    <property type="entry name" value="Aa_trans"/>
    <property type="match status" value="1"/>
</dbReference>
<name>A0A0L0DT30_THETB</name>
<feature type="domain" description="Amino acid transporter transmembrane" evidence="7">
    <location>
        <begin position="219"/>
        <end position="659"/>
    </location>
</feature>
<proteinExistence type="predicted"/>
<feature type="transmembrane region" description="Helical" evidence="6">
    <location>
        <begin position="609"/>
        <end position="632"/>
    </location>
</feature>
<dbReference type="AlphaFoldDB" id="A0A0L0DT30"/>
<dbReference type="PANTHER" id="PTHR22950">
    <property type="entry name" value="AMINO ACID TRANSPORTER"/>
    <property type="match status" value="1"/>
</dbReference>
<sequence>MARPTVVVASSFYHNPVSESADGASRKQRKARHPPPNTSPARKYAAQARRAIFMSPPNDAVGDGRGSLSGSATDTGTGTGTASGTPGYGPGLSASARRPIPARPPLASPFPAVGSASASASGFLSPPRSARASPAPLSPISPLAFTPPATPAPSPQQAPHLARASPQHKKQVGSARGPQLLSSRGPKRSSPPKRFNSRDVRANYLTKLGIDVAVDKSSKTSTLQTAFNVLNVYVGLGLLSNAYVLRRGGVVSVALMALICIVCNYTGKIIVRCFMHADWRGDAAGDASYPNLGAAVMGRFGKVLVEVIISLEFSGAACMCLIIIWQSVHALLPHVSIWYVVAGSVGLLAPIVCIRSFAKLSFINLIGMLCSALVTAVVTGWFVQGLATDELATGETKVVEFGSFPLITGMLLVSQSGHAALPSIRKNMLNPKAYERMLDATFVVMFLIYAAMGVLGYLRFGDGADVLITTNLITVDTASTVAQIIGKFCVGFVALNSLTTVPTILTVLAEVPEDYLLRFLKRRAAARRRAHLPRVVAPTSPVHIQGGGGGAPPRHMLALDAIGSLAAPAITTSSWHFVVLATAVRILVFAGLVVLALNAYYVLDYLESLLGGICSILTSIVFPAAFHLALFYNKLTPAIRLLDAAIAILGTAALVYITISDSLSLKSQLASLNGEVSLM</sequence>
<evidence type="ECO:0000256" key="3">
    <source>
        <dbReference type="ARBA" id="ARBA00022989"/>
    </source>
</evidence>
<keyword evidence="9" id="KW-1185">Reference proteome</keyword>
<feature type="compositionally biased region" description="Gly residues" evidence="5">
    <location>
        <begin position="77"/>
        <end position="90"/>
    </location>
</feature>
<evidence type="ECO:0000256" key="1">
    <source>
        <dbReference type="ARBA" id="ARBA00004141"/>
    </source>
</evidence>
<dbReference type="OMA" id="FSYPLNM"/>
<feature type="transmembrane region" description="Helical" evidence="6">
    <location>
        <begin position="303"/>
        <end position="325"/>
    </location>
</feature>
<organism evidence="8 9">
    <name type="scientific">Thecamonas trahens ATCC 50062</name>
    <dbReference type="NCBI Taxonomy" id="461836"/>
    <lineage>
        <taxon>Eukaryota</taxon>
        <taxon>Apusozoa</taxon>
        <taxon>Apusomonadida</taxon>
        <taxon>Apusomonadidae</taxon>
        <taxon>Thecamonas</taxon>
    </lineage>
</organism>
<dbReference type="RefSeq" id="XP_013761287.1">
    <property type="nucleotide sequence ID" value="XM_013905833.1"/>
</dbReference>
<dbReference type="GeneID" id="25561505"/>
<feature type="transmembrane region" description="Helical" evidence="6">
    <location>
        <begin position="575"/>
        <end position="597"/>
    </location>
</feature>
<evidence type="ECO:0000256" key="6">
    <source>
        <dbReference type="SAM" id="Phobius"/>
    </source>
</evidence>
<keyword evidence="2 6" id="KW-0812">Transmembrane</keyword>
<dbReference type="InterPro" id="IPR013057">
    <property type="entry name" value="AA_transpt_TM"/>
</dbReference>
<dbReference type="GO" id="GO:0015179">
    <property type="term" value="F:L-amino acid transmembrane transporter activity"/>
    <property type="evidence" value="ECO:0007669"/>
    <property type="project" value="TreeGrafter"/>
</dbReference>
<gene>
    <name evidence="8" type="ORF">AMSG_01773</name>
</gene>
<dbReference type="STRING" id="461836.A0A0L0DT30"/>
<evidence type="ECO:0000256" key="5">
    <source>
        <dbReference type="SAM" id="MobiDB-lite"/>
    </source>
</evidence>
<keyword evidence="3 6" id="KW-1133">Transmembrane helix</keyword>
<dbReference type="Proteomes" id="UP000054408">
    <property type="component" value="Unassembled WGS sequence"/>
</dbReference>
<feature type="transmembrane region" description="Helical" evidence="6">
    <location>
        <begin position="638"/>
        <end position="659"/>
    </location>
</feature>
<dbReference type="GO" id="GO:0005774">
    <property type="term" value="C:vacuolar membrane"/>
    <property type="evidence" value="ECO:0007669"/>
    <property type="project" value="TreeGrafter"/>
</dbReference>